<dbReference type="InterPro" id="IPR004360">
    <property type="entry name" value="Glyas_Fos-R_dOase_dom"/>
</dbReference>
<dbReference type="InterPro" id="IPR029068">
    <property type="entry name" value="Glyas_Bleomycin-R_OHBP_Dase"/>
</dbReference>
<name>A0AAN9UNL7_9PEZI</name>
<protein>
    <recommendedName>
        <fullName evidence="3">VOC domain-containing protein</fullName>
    </recommendedName>
</protein>
<keyword evidence="5" id="KW-1185">Reference proteome</keyword>
<dbReference type="InterPro" id="IPR037523">
    <property type="entry name" value="VOC_core"/>
</dbReference>
<evidence type="ECO:0000256" key="2">
    <source>
        <dbReference type="SAM" id="MobiDB-lite"/>
    </source>
</evidence>
<feature type="region of interest" description="Disordered" evidence="2">
    <location>
        <begin position="168"/>
        <end position="215"/>
    </location>
</feature>
<dbReference type="AlphaFoldDB" id="A0AAN9UNL7"/>
<reference evidence="4 5" key="1">
    <citation type="submission" date="2024-02" db="EMBL/GenBank/DDBJ databases">
        <title>De novo assembly and annotation of 12 fungi associated with fruit tree decline syndrome in Ontario, Canada.</title>
        <authorList>
            <person name="Sulman M."/>
            <person name="Ellouze W."/>
            <person name="Ilyukhin E."/>
        </authorList>
    </citation>
    <scope>NUCLEOTIDE SEQUENCE [LARGE SCALE GENOMIC DNA]</scope>
    <source>
        <strain evidence="4 5">M11/M66-122</strain>
    </source>
</reference>
<dbReference type="Pfam" id="PF00903">
    <property type="entry name" value="Glyoxalase"/>
    <property type="match status" value="1"/>
</dbReference>
<dbReference type="SUPFAM" id="SSF54593">
    <property type="entry name" value="Glyoxalase/Bleomycin resistance protein/Dihydroxybiphenyl dioxygenase"/>
    <property type="match status" value="1"/>
</dbReference>
<organism evidence="4 5">
    <name type="scientific">Diatrype stigma</name>
    <dbReference type="NCBI Taxonomy" id="117547"/>
    <lineage>
        <taxon>Eukaryota</taxon>
        <taxon>Fungi</taxon>
        <taxon>Dikarya</taxon>
        <taxon>Ascomycota</taxon>
        <taxon>Pezizomycotina</taxon>
        <taxon>Sordariomycetes</taxon>
        <taxon>Xylariomycetidae</taxon>
        <taxon>Xylariales</taxon>
        <taxon>Diatrypaceae</taxon>
        <taxon>Diatrype</taxon>
    </lineage>
</organism>
<gene>
    <name evidence="4" type="ORF">SLS62_006221</name>
</gene>
<feature type="compositionally biased region" description="Basic and acidic residues" evidence="2">
    <location>
        <begin position="168"/>
        <end position="184"/>
    </location>
</feature>
<evidence type="ECO:0000256" key="1">
    <source>
        <dbReference type="ARBA" id="ARBA00010363"/>
    </source>
</evidence>
<comment type="caution">
    <text evidence="4">The sequence shown here is derived from an EMBL/GenBank/DDBJ whole genome shotgun (WGS) entry which is preliminary data.</text>
</comment>
<dbReference type="PANTHER" id="PTHR21366:SF14">
    <property type="entry name" value="GLYOXALASE DOMAIN-CONTAINING PROTEIN 5"/>
    <property type="match status" value="1"/>
</dbReference>
<feature type="domain" description="VOC" evidence="3">
    <location>
        <begin position="17"/>
        <end position="134"/>
    </location>
</feature>
<proteinExistence type="inferred from homology"/>
<dbReference type="PROSITE" id="PS51819">
    <property type="entry name" value="VOC"/>
    <property type="match status" value="1"/>
</dbReference>
<dbReference type="Proteomes" id="UP001320420">
    <property type="component" value="Unassembled WGS sequence"/>
</dbReference>
<evidence type="ECO:0000313" key="5">
    <source>
        <dbReference type="Proteomes" id="UP001320420"/>
    </source>
</evidence>
<evidence type="ECO:0000313" key="4">
    <source>
        <dbReference type="EMBL" id="KAK7751920.1"/>
    </source>
</evidence>
<dbReference type="PANTHER" id="PTHR21366">
    <property type="entry name" value="GLYOXALASE FAMILY PROTEIN"/>
    <property type="match status" value="1"/>
</dbReference>
<dbReference type="InterPro" id="IPR050383">
    <property type="entry name" value="GlyoxalaseI/FosfomycinResist"/>
</dbReference>
<evidence type="ECO:0000259" key="3">
    <source>
        <dbReference type="PROSITE" id="PS51819"/>
    </source>
</evidence>
<dbReference type="Gene3D" id="3.10.180.10">
    <property type="entry name" value="2,3-Dihydroxybiphenyl 1,2-Dioxygenase, domain 1"/>
    <property type="match status" value="1"/>
</dbReference>
<sequence>MAANGSPSSGKVISPSKLAHVVLRTPNFKAMTAFYKAFLGARASFENDDMAFLSYDAEHHRIAIIAQPGCGPRVPDAAGLHHIAFTFDTLADLVTAYQQRRAREILPLWCVNHGPTTSIYYQDPDGNHLETQVDNFDDMAAGNAFVSGPQFAENPIGVDFDPDELASRLRAGEPEAELKKRPDIGPRTAADMPARFTAPPPPDIRESYEPVGVST</sequence>
<dbReference type="EMBL" id="JAKJXP020000044">
    <property type="protein sequence ID" value="KAK7751920.1"/>
    <property type="molecule type" value="Genomic_DNA"/>
</dbReference>
<accession>A0AAN9UNL7</accession>
<comment type="similarity">
    <text evidence="1">Belongs to the glyoxalase I family.</text>
</comment>